<keyword evidence="2" id="KW-1185">Reference proteome</keyword>
<proteinExistence type="predicted"/>
<sequence length="140" mass="16844">MSHGASGYFYYEYLYEFEWDFRPGFQPDPKAQGKDEGKRPPYRTAYYTEHRQDHGAQTDWYKNRVRPTIEEDCKKIIDLYNGQNLERYPKEDQGRKPNRFGRIMKPFNWNAVIERQFKWTKTLPTTTEGDDQGKPYGKKI</sequence>
<evidence type="ECO:0000313" key="1">
    <source>
        <dbReference type="EMBL" id="TPX12971.1"/>
    </source>
</evidence>
<dbReference type="AlphaFoldDB" id="A0A507B7D5"/>
<dbReference type="OrthoDB" id="4662246at2759"/>
<dbReference type="InParanoid" id="A0A507B7D5"/>
<evidence type="ECO:0000313" key="2">
    <source>
        <dbReference type="Proteomes" id="UP000319257"/>
    </source>
</evidence>
<gene>
    <name evidence="1" type="ORF">E0L32_006616</name>
</gene>
<accession>A0A507B7D5</accession>
<comment type="caution">
    <text evidence="1">The sequence shown here is derived from an EMBL/GenBank/DDBJ whole genome shotgun (WGS) entry which is preliminary data.</text>
</comment>
<dbReference type="GeneID" id="41974063"/>
<reference evidence="1 2" key="1">
    <citation type="submission" date="2019-06" db="EMBL/GenBank/DDBJ databases">
        <title>Draft genome sequence of the filamentous fungus Phialemoniopsis curvata isolated from diesel fuel.</title>
        <authorList>
            <person name="Varaljay V.A."/>
            <person name="Lyon W.J."/>
            <person name="Crouch A.L."/>
            <person name="Drake C.E."/>
            <person name="Hollomon J.M."/>
            <person name="Nadeau L.J."/>
            <person name="Nunn H.S."/>
            <person name="Stevenson B.S."/>
            <person name="Bojanowski C.L."/>
            <person name="Crookes-Goodson W.J."/>
        </authorList>
    </citation>
    <scope>NUCLEOTIDE SEQUENCE [LARGE SCALE GENOMIC DNA]</scope>
    <source>
        <strain evidence="1 2">D216</strain>
    </source>
</reference>
<organism evidence="1 2">
    <name type="scientific">Thyridium curvatum</name>
    <dbReference type="NCBI Taxonomy" id="1093900"/>
    <lineage>
        <taxon>Eukaryota</taxon>
        <taxon>Fungi</taxon>
        <taxon>Dikarya</taxon>
        <taxon>Ascomycota</taxon>
        <taxon>Pezizomycotina</taxon>
        <taxon>Sordariomycetes</taxon>
        <taxon>Sordariomycetidae</taxon>
        <taxon>Thyridiales</taxon>
        <taxon>Thyridiaceae</taxon>
        <taxon>Thyridium</taxon>
    </lineage>
</organism>
<name>A0A507B7D5_9PEZI</name>
<protein>
    <submittedName>
        <fullName evidence="1">Uncharacterized protein</fullName>
    </submittedName>
</protein>
<dbReference type="RefSeq" id="XP_030994682.1">
    <property type="nucleotide sequence ID" value="XM_031141269.1"/>
</dbReference>
<dbReference type="Proteomes" id="UP000319257">
    <property type="component" value="Unassembled WGS sequence"/>
</dbReference>
<dbReference type="EMBL" id="SKBQ01000038">
    <property type="protein sequence ID" value="TPX12971.1"/>
    <property type="molecule type" value="Genomic_DNA"/>
</dbReference>